<feature type="domain" description="C2H2-type" evidence="9">
    <location>
        <begin position="470"/>
        <end position="498"/>
    </location>
</feature>
<evidence type="ECO:0000256" key="1">
    <source>
        <dbReference type="ARBA" id="ARBA00022723"/>
    </source>
</evidence>
<sequence length="688" mass="80915">MENSNNLDDWPSRHDMTSNPAEPKNDKNVESKCIVSKDKTPHEIDEINSRGTENTNNVEIKDEKRKSIDCEVSAPQLENVEQINANNEIILKTEDEFEDGQSQVEVNQVKIEIERSVGLEVLSNYLGIRPNNVEDSILPTTQQDAFGLLKATQVSMFREMSKPTYTCLKCSAVLHTLSSYKQHMTKHRKQEKKELCKVKRNETMKRQRELQGNEPYKCEECGKTYFFAAGLKSHIRKTHKPVVLKDESHDYPCPCGKVFTRKSRMETCYKRHSIQLQRDLFLQCPRCKQHFKNQNDLAYHKKLAHWPKRYLCKFCPMEYPTLKELFDHLEVHRSYQVLEYKFITDVVEGKQDLKCIICEKISLDILELKNHILDDHRESYSCTYCDNAFMNIKGFVSHIRSSHPKLEQQSLLDFLEAYISLADTWKCDMCDVQYETPEQMADHYIQHRYINVVRLPLPEQEEDRIPEWKFQCKDCKRLFWTTIKLKSHKIRNHDIFNPYTEIPLLSNLSFICIYCKKQCENKTTLDKHMQLHSGDRKYICKYCNFRFSSLEKKVAHESIHTGDQKYVCFICEYKCDTEGRQKWHKSTESHRDMENSLLNGTFFQPKPEIAEIIIKQEIMEEDDYDDYDGDPNVEAKQDEEGGSIDYEGLHPCEVCGECFENAEHLSEHKKTHPFITVVEDAKATIFFN</sequence>
<dbReference type="GO" id="GO:0000981">
    <property type="term" value="F:DNA-binding transcription factor activity, RNA polymerase II-specific"/>
    <property type="evidence" value="ECO:0007669"/>
    <property type="project" value="TreeGrafter"/>
</dbReference>
<keyword evidence="4" id="KW-0862">Zinc</keyword>
<protein>
    <submittedName>
        <fullName evidence="10">Zinc finger protein 62</fullName>
    </submittedName>
</protein>
<dbReference type="PANTHER" id="PTHR24388:SF53">
    <property type="entry name" value="CHORION TRANSCRIPTION FACTOR CF2-RELATED"/>
    <property type="match status" value="1"/>
</dbReference>
<reference evidence="10 11" key="1">
    <citation type="journal article" date="2019" name="Commun. Biol.">
        <title>The bagworm genome reveals a unique fibroin gene that provides high tensile strength.</title>
        <authorList>
            <person name="Kono N."/>
            <person name="Nakamura H."/>
            <person name="Ohtoshi R."/>
            <person name="Tomita M."/>
            <person name="Numata K."/>
            <person name="Arakawa K."/>
        </authorList>
    </citation>
    <scope>NUCLEOTIDE SEQUENCE [LARGE SCALE GENOMIC DNA]</scope>
</reference>
<dbReference type="OrthoDB" id="7430321at2759"/>
<accession>A0A4C1UJZ7</accession>
<keyword evidence="3 7" id="KW-0863">Zinc-finger</keyword>
<dbReference type="SUPFAM" id="SSF57667">
    <property type="entry name" value="beta-beta-alpha zinc fingers"/>
    <property type="match status" value="3"/>
</dbReference>
<dbReference type="SMART" id="SM00355">
    <property type="entry name" value="ZnF_C2H2"/>
    <property type="match status" value="12"/>
</dbReference>
<evidence type="ECO:0000256" key="4">
    <source>
        <dbReference type="ARBA" id="ARBA00022833"/>
    </source>
</evidence>
<feature type="domain" description="C2H2-type" evidence="9">
    <location>
        <begin position="282"/>
        <end position="310"/>
    </location>
</feature>
<name>A0A4C1UJZ7_EUMVA</name>
<dbReference type="PANTHER" id="PTHR24388">
    <property type="entry name" value="ZINC FINGER PROTEIN"/>
    <property type="match status" value="1"/>
</dbReference>
<feature type="domain" description="C2H2-type" evidence="9">
    <location>
        <begin position="650"/>
        <end position="672"/>
    </location>
</feature>
<evidence type="ECO:0000259" key="9">
    <source>
        <dbReference type="PROSITE" id="PS50157"/>
    </source>
</evidence>
<evidence type="ECO:0000256" key="8">
    <source>
        <dbReference type="SAM" id="MobiDB-lite"/>
    </source>
</evidence>
<feature type="domain" description="C2H2-type" evidence="9">
    <location>
        <begin position="538"/>
        <end position="565"/>
    </location>
</feature>
<comment type="similarity">
    <text evidence="6">Belongs to the snail C2H2-type zinc-finger protein family.</text>
</comment>
<dbReference type="AlphaFoldDB" id="A0A4C1UJZ7"/>
<dbReference type="GO" id="GO:0008270">
    <property type="term" value="F:zinc ion binding"/>
    <property type="evidence" value="ECO:0007669"/>
    <property type="project" value="UniProtKB-KW"/>
</dbReference>
<dbReference type="PROSITE" id="PS50157">
    <property type="entry name" value="ZINC_FINGER_C2H2_2"/>
    <property type="match status" value="7"/>
</dbReference>
<keyword evidence="2" id="KW-0677">Repeat</keyword>
<keyword evidence="1" id="KW-0479">Metal-binding</keyword>
<keyword evidence="5" id="KW-0539">Nucleus</keyword>
<dbReference type="Pfam" id="PF00096">
    <property type="entry name" value="zf-C2H2"/>
    <property type="match status" value="2"/>
</dbReference>
<comment type="caution">
    <text evidence="10">The sequence shown here is derived from an EMBL/GenBank/DDBJ whole genome shotgun (WGS) entry which is preliminary data.</text>
</comment>
<dbReference type="InterPro" id="IPR036236">
    <property type="entry name" value="Znf_C2H2_sf"/>
</dbReference>
<evidence type="ECO:0000313" key="10">
    <source>
        <dbReference type="EMBL" id="GBP26286.1"/>
    </source>
</evidence>
<keyword evidence="11" id="KW-1185">Reference proteome</keyword>
<feature type="domain" description="C2H2-type" evidence="9">
    <location>
        <begin position="510"/>
        <end position="537"/>
    </location>
</feature>
<gene>
    <name evidence="10" type="primary">Zfp62</name>
    <name evidence="10" type="ORF">EVAR_95454_1</name>
</gene>
<evidence type="ECO:0000256" key="2">
    <source>
        <dbReference type="ARBA" id="ARBA00022737"/>
    </source>
</evidence>
<dbReference type="InterPro" id="IPR013087">
    <property type="entry name" value="Znf_C2H2_type"/>
</dbReference>
<evidence type="ECO:0000256" key="7">
    <source>
        <dbReference type="PROSITE-ProRule" id="PRU00042"/>
    </source>
</evidence>
<dbReference type="InterPro" id="IPR050527">
    <property type="entry name" value="Snail/Krueppel_Znf"/>
</dbReference>
<evidence type="ECO:0000256" key="3">
    <source>
        <dbReference type="ARBA" id="ARBA00022771"/>
    </source>
</evidence>
<proteinExistence type="inferred from homology"/>
<dbReference type="STRING" id="151549.A0A4C1UJZ7"/>
<feature type="domain" description="C2H2-type" evidence="9">
    <location>
        <begin position="216"/>
        <end position="239"/>
    </location>
</feature>
<dbReference type="Gene3D" id="3.30.160.60">
    <property type="entry name" value="Classic Zinc Finger"/>
    <property type="match status" value="5"/>
</dbReference>
<dbReference type="PROSITE" id="PS00028">
    <property type="entry name" value="ZINC_FINGER_C2H2_1"/>
    <property type="match status" value="10"/>
</dbReference>
<evidence type="ECO:0000256" key="6">
    <source>
        <dbReference type="ARBA" id="ARBA00037948"/>
    </source>
</evidence>
<dbReference type="EMBL" id="BGZK01000179">
    <property type="protein sequence ID" value="GBP26286.1"/>
    <property type="molecule type" value="Genomic_DNA"/>
</dbReference>
<feature type="domain" description="C2H2-type" evidence="9">
    <location>
        <begin position="380"/>
        <end position="408"/>
    </location>
</feature>
<dbReference type="GO" id="GO:0000978">
    <property type="term" value="F:RNA polymerase II cis-regulatory region sequence-specific DNA binding"/>
    <property type="evidence" value="ECO:0007669"/>
    <property type="project" value="TreeGrafter"/>
</dbReference>
<evidence type="ECO:0000256" key="5">
    <source>
        <dbReference type="ARBA" id="ARBA00023242"/>
    </source>
</evidence>
<feature type="region of interest" description="Disordered" evidence="8">
    <location>
        <begin position="1"/>
        <end position="31"/>
    </location>
</feature>
<organism evidence="10 11">
    <name type="scientific">Eumeta variegata</name>
    <name type="common">Bagworm moth</name>
    <name type="synonym">Eumeta japonica</name>
    <dbReference type="NCBI Taxonomy" id="151549"/>
    <lineage>
        <taxon>Eukaryota</taxon>
        <taxon>Metazoa</taxon>
        <taxon>Ecdysozoa</taxon>
        <taxon>Arthropoda</taxon>
        <taxon>Hexapoda</taxon>
        <taxon>Insecta</taxon>
        <taxon>Pterygota</taxon>
        <taxon>Neoptera</taxon>
        <taxon>Endopterygota</taxon>
        <taxon>Lepidoptera</taxon>
        <taxon>Glossata</taxon>
        <taxon>Ditrysia</taxon>
        <taxon>Tineoidea</taxon>
        <taxon>Psychidae</taxon>
        <taxon>Oiketicinae</taxon>
        <taxon>Eumeta</taxon>
    </lineage>
</organism>
<dbReference type="Proteomes" id="UP000299102">
    <property type="component" value="Unassembled WGS sequence"/>
</dbReference>
<evidence type="ECO:0000313" key="11">
    <source>
        <dbReference type="Proteomes" id="UP000299102"/>
    </source>
</evidence>